<reference evidence="2 3" key="1">
    <citation type="submission" date="2021-01" db="EMBL/GenBank/DDBJ databases">
        <title>Whole genome shotgun sequence of Actinoplanes deccanensis NBRC 13994.</title>
        <authorList>
            <person name="Komaki H."/>
            <person name="Tamura T."/>
        </authorList>
    </citation>
    <scope>NUCLEOTIDE SEQUENCE [LARGE SCALE GENOMIC DNA]</scope>
    <source>
        <strain evidence="2 3">NBRC 13994</strain>
    </source>
</reference>
<dbReference type="InterPro" id="IPR003959">
    <property type="entry name" value="ATPase_AAA_core"/>
</dbReference>
<dbReference type="SUPFAM" id="SSF52540">
    <property type="entry name" value="P-loop containing nucleoside triphosphate hydrolases"/>
    <property type="match status" value="1"/>
</dbReference>
<dbReference type="PANTHER" id="PTHR40396">
    <property type="entry name" value="ATPASE-LIKE PROTEIN"/>
    <property type="match status" value="1"/>
</dbReference>
<organism evidence="2 3">
    <name type="scientific">Paractinoplanes deccanensis</name>
    <dbReference type="NCBI Taxonomy" id="113561"/>
    <lineage>
        <taxon>Bacteria</taxon>
        <taxon>Bacillati</taxon>
        <taxon>Actinomycetota</taxon>
        <taxon>Actinomycetes</taxon>
        <taxon>Micromonosporales</taxon>
        <taxon>Micromonosporaceae</taxon>
        <taxon>Paractinoplanes</taxon>
    </lineage>
</organism>
<dbReference type="Gene3D" id="3.40.50.300">
    <property type="entry name" value="P-loop containing nucleotide triphosphate hydrolases"/>
    <property type="match status" value="2"/>
</dbReference>
<evidence type="ECO:0000259" key="1">
    <source>
        <dbReference type="Pfam" id="PF13304"/>
    </source>
</evidence>
<dbReference type="Pfam" id="PF13304">
    <property type="entry name" value="AAA_21"/>
    <property type="match status" value="1"/>
</dbReference>
<feature type="domain" description="ATPase AAA-type core" evidence="1">
    <location>
        <begin position="45"/>
        <end position="354"/>
    </location>
</feature>
<dbReference type="RefSeq" id="WP_203771622.1">
    <property type="nucleotide sequence ID" value="NZ_BAAABO010000043.1"/>
</dbReference>
<dbReference type="Proteomes" id="UP000609879">
    <property type="component" value="Unassembled WGS sequence"/>
</dbReference>
<dbReference type="CDD" id="cd00267">
    <property type="entry name" value="ABC_ATPase"/>
    <property type="match status" value="1"/>
</dbReference>
<evidence type="ECO:0000313" key="3">
    <source>
        <dbReference type="Proteomes" id="UP000609879"/>
    </source>
</evidence>
<proteinExistence type="predicted"/>
<comment type="caution">
    <text evidence="2">The sequence shown here is derived from an EMBL/GenBank/DDBJ whole genome shotgun (WGS) entry which is preliminary data.</text>
</comment>
<evidence type="ECO:0000313" key="2">
    <source>
        <dbReference type="EMBL" id="GID77539.1"/>
    </source>
</evidence>
<dbReference type="InterPro" id="IPR027417">
    <property type="entry name" value="P-loop_NTPase"/>
</dbReference>
<name>A0ABQ3YC17_9ACTN</name>
<keyword evidence="3" id="KW-1185">Reference proteome</keyword>
<dbReference type="PANTHER" id="PTHR40396:SF1">
    <property type="entry name" value="ATPASE AAA-TYPE CORE DOMAIN-CONTAINING PROTEIN"/>
    <property type="match status" value="1"/>
</dbReference>
<accession>A0ABQ3YC17</accession>
<gene>
    <name evidence="2" type="primary">abiLI</name>
    <name evidence="2" type="ORF">Ade02nite_61800</name>
</gene>
<protein>
    <recommendedName>
        <fullName evidence="1">ATPase AAA-type core domain-containing protein</fullName>
    </recommendedName>
</protein>
<dbReference type="EMBL" id="BOMI01000123">
    <property type="protein sequence ID" value="GID77539.1"/>
    <property type="molecule type" value="Genomic_DNA"/>
</dbReference>
<sequence length="421" mass="46894">MLLRFEVANHRSIKETVELSMIAVDEDRVAARSFDRLQEKVLTLASIYGANASGKTNVLKALAWLSEAVGSSLRQWGDFVPREPFRFGEGETRTSAFEVEFMTNDIRYAYHLEVSDSEVVFESLASYPERRRRVLFERDGMDLHLRRGLTAAVGARTLLTPTTLALSAAMRFEEPEISSFGRDLSGISHLNLHRSPYRRRGADSRRRFPSTTSIFDYSADDAVEDVGPALSKDRELAISMLRLADLGIDDVDVLDIEGARGVGVRKSLQLVHRAGEHRSSFHMSEESDGTRVWFSLIGPVLGVLRTGGVLLLDEIDASLHPLLSAHLLTLFQDPETNPRNAQLIFTTHDTSLLNHLNRDEVWLTEKGEDGSTSLTALAEYGGDKVRRSTNLERAYLQGRFGAVPQVDQFALRHALGLLGEG</sequence>